<dbReference type="PANTHER" id="PTHR21461">
    <property type="entry name" value="GLYCOSYLTRANSFERASE FAMILY 92 PROTEIN"/>
    <property type="match status" value="1"/>
</dbReference>
<dbReference type="InterPro" id="IPR008166">
    <property type="entry name" value="Glyco_transf_92"/>
</dbReference>
<dbReference type="OrthoDB" id="2017643at2759"/>
<keyword evidence="3 8" id="KW-0328">Glycosyltransferase</keyword>
<feature type="compositionally biased region" description="Polar residues" evidence="9">
    <location>
        <begin position="590"/>
        <end position="603"/>
    </location>
</feature>
<comment type="subcellular location">
    <subcellularLocation>
        <location evidence="1">Membrane</location>
        <topology evidence="1">Single-pass membrane protein</topology>
    </subcellularLocation>
</comment>
<evidence type="ECO:0000256" key="5">
    <source>
        <dbReference type="ARBA" id="ARBA00022692"/>
    </source>
</evidence>
<dbReference type="AlphaFoldDB" id="A0A6J1M141"/>
<dbReference type="OMA" id="RLRHYQH"/>
<evidence type="ECO:0000256" key="4">
    <source>
        <dbReference type="ARBA" id="ARBA00022679"/>
    </source>
</evidence>
<evidence type="ECO:0000256" key="1">
    <source>
        <dbReference type="ARBA" id="ARBA00004167"/>
    </source>
</evidence>
<dbReference type="Pfam" id="PF01697">
    <property type="entry name" value="Glyco_transf_92"/>
    <property type="match status" value="1"/>
</dbReference>
<evidence type="ECO:0000256" key="8">
    <source>
        <dbReference type="RuleBase" id="RU366017"/>
    </source>
</evidence>
<evidence type="ECO:0000256" key="2">
    <source>
        <dbReference type="ARBA" id="ARBA00007647"/>
    </source>
</evidence>
<dbReference type="RefSeq" id="XP_023174508.2">
    <property type="nucleotide sequence ID" value="XM_023318740.2"/>
</dbReference>
<keyword evidence="7" id="KW-0472">Membrane</keyword>
<evidence type="ECO:0000256" key="9">
    <source>
        <dbReference type="SAM" id="MobiDB-lite"/>
    </source>
</evidence>
<evidence type="ECO:0000313" key="10">
    <source>
        <dbReference type="Proteomes" id="UP000504633"/>
    </source>
</evidence>
<dbReference type="PANTHER" id="PTHR21461:SF83">
    <property type="entry name" value="GLYCOSYLTRANSFERASE FAMILY 92 PROTEIN"/>
    <property type="match status" value="1"/>
</dbReference>
<dbReference type="EC" id="2.4.1.-" evidence="8"/>
<dbReference type="GO" id="GO:0005737">
    <property type="term" value="C:cytoplasm"/>
    <property type="evidence" value="ECO:0007669"/>
    <property type="project" value="TreeGrafter"/>
</dbReference>
<reference evidence="11" key="1">
    <citation type="submission" date="2025-08" db="UniProtKB">
        <authorList>
            <consortium name="RefSeq"/>
        </authorList>
    </citation>
    <scope>IDENTIFICATION</scope>
    <source>
        <strain evidence="11">15085-1641.00</strain>
        <tissue evidence="11">Whole body</tissue>
    </source>
</reference>
<comment type="similarity">
    <text evidence="2 8">Belongs to the glycosyltransferase 92 family.</text>
</comment>
<dbReference type="GO" id="GO:0016757">
    <property type="term" value="F:glycosyltransferase activity"/>
    <property type="evidence" value="ECO:0007669"/>
    <property type="project" value="UniProtKB-UniRule"/>
</dbReference>
<evidence type="ECO:0000256" key="3">
    <source>
        <dbReference type="ARBA" id="ARBA00022676"/>
    </source>
</evidence>
<keyword evidence="10" id="KW-1185">Reference proteome</keyword>
<evidence type="ECO:0000256" key="7">
    <source>
        <dbReference type="ARBA" id="ARBA00023136"/>
    </source>
</evidence>
<dbReference type="Proteomes" id="UP000504633">
    <property type="component" value="Unplaced"/>
</dbReference>
<proteinExistence type="inferred from homology"/>
<keyword evidence="5" id="KW-0812">Transmembrane</keyword>
<gene>
    <name evidence="11" type="primary">LOC111601897</name>
</gene>
<evidence type="ECO:0000313" key="11">
    <source>
        <dbReference type="RefSeq" id="XP_023174508.2"/>
    </source>
</evidence>
<dbReference type="GeneID" id="111601897"/>
<keyword evidence="6" id="KW-1133">Transmembrane helix</keyword>
<organism evidence="10 11">
    <name type="scientific">Drosophila hydei</name>
    <name type="common">Fruit fly</name>
    <dbReference type="NCBI Taxonomy" id="7224"/>
    <lineage>
        <taxon>Eukaryota</taxon>
        <taxon>Metazoa</taxon>
        <taxon>Ecdysozoa</taxon>
        <taxon>Arthropoda</taxon>
        <taxon>Hexapoda</taxon>
        <taxon>Insecta</taxon>
        <taxon>Pterygota</taxon>
        <taxon>Neoptera</taxon>
        <taxon>Endopterygota</taxon>
        <taxon>Diptera</taxon>
        <taxon>Brachycera</taxon>
        <taxon>Muscomorpha</taxon>
        <taxon>Ephydroidea</taxon>
        <taxon>Drosophilidae</taxon>
        <taxon>Drosophila</taxon>
    </lineage>
</organism>
<keyword evidence="4 8" id="KW-0808">Transferase</keyword>
<dbReference type="KEGG" id="dhe:111601897"/>
<dbReference type="GO" id="GO:0016020">
    <property type="term" value="C:membrane"/>
    <property type="evidence" value="ECO:0007669"/>
    <property type="project" value="UniProtKB-SubCell"/>
</dbReference>
<accession>A0A6J1M141</accession>
<name>A0A6J1M141_DROHY</name>
<feature type="region of interest" description="Disordered" evidence="9">
    <location>
        <begin position="583"/>
        <end position="603"/>
    </location>
</feature>
<evidence type="ECO:0000256" key="6">
    <source>
        <dbReference type="ARBA" id="ARBA00022989"/>
    </source>
</evidence>
<protein>
    <recommendedName>
        <fullName evidence="8">Glycosyltransferase family 92 protein</fullName>
        <ecNumber evidence="8">2.4.1.-</ecNumber>
    </recommendedName>
</protein>
<sequence>MTTRGRSCFVKLTVLAVFVIFMLLLLLSSLHSRDLDLRQHLETDVERALRAKLLSPLAHPSETIEEPLDEELERQLEHELPEVDYGFWTHYAKPQKYRKNNTCARYPDPLELQLHNTYWQTFTNANVTFRLYAAYMDMRRGVKLPLGVVRILATANQIKSEFPPTHCQLWYAGHKEPVMTQVSEFLSVWIYDWGHVPLLSYPHLLSCPVPKTLFHATPRIVSLVSKSCDSATNSLRVHYDRSPVANVTVKPSSSSRLQVNSSSQTYSKSSSIASPSATSISNATVKLNFGVCVKAFDFPYVDLSARLIEWFELQRLLGATRIYAYIYDVHPAVQRVLDYYQRIDFLELRPLTMANGMPRLRHYQHQLLQHRRLIKRLNELIPYNDCFYRNMYRHDYMLNVDIDEVIMPLGTLNSWQDVIDVDEIETKRRCPNGHVSLCFINTYFSKVVPEAQNHEQLEADQLYVLQHTLRYRNYSLPNRATKCFHNTRFSVTLHNHFTLKWLPGGCMQRTLSTQLAQMQHYREPDQKYELSDLVEDRSVWKYATELRAAVENAWLHLNDVQEQDTNVEDQNTLEELPEQETALEQAQEQHQVLEQTHTANATN</sequence>